<evidence type="ECO:0000259" key="6">
    <source>
        <dbReference type="Pfam" id="PF03328"/>
    </source>
</evidence>
<dbReference type="eggNOG" id="COG2301">
    <property type="taxonomic scope" value="Bacteria"/>
</dbReference>
<dbReference type="PIRSF" id="PIRSF015582">
    <property type="entry name" value="Cit_lyase_B"/>
    <property type="match status" value="1"/>
</dbReference>
<comment type="cofactor">
    <cofactor evidence="1">
        <name>Mg(2+)</name>
        <dbReference type="ChEBI" id="CHEBI:18420"/>
    </cofactor>
</comment>
<dbReference type="GO" id="GO:0006107">
    <property type="term" value="P:oxaloacetate metabolic process"/>
    <property type="evidence" value="ECO:0007669"/>
    <property type="project" value="TreeGrafter"/>
</dbReference>
<feature type="binding site" evidence="4">
    <location>
        <position position="117"/>
    </location>
    <ligand>
        <name>substrate</name>
    </ligand>
</feature>
<dbReference type="GO" id="GO:0000287">
    <property type="term" value="F:magnesium ion binding"/>
    <property type="evidence" value="ECO:0007669"/>
    <property type="project" value="TreeGrafter"/>
</dbReference>
<proteinExistence type="predicted"/>
<sequence length="274" mass="29235">MVDWIPAGPALLFAPADRPDRFVKAADRADMVILDLEDGCRPENRAQARRAVADCALDPARVIVRVNPASTPDIVADLEAVAASRFRQVMLAKTEGASDVAAVRVMVPDAQVIALAETPLGVLRAEETAAADGVVAMFWGAEDLVAGLGGTSSRRADGRYRHFALHARSQVQLAAAAHGCAALDSVYVDISDLEGLRIETEDAAALGFAGTCCIHPSQVPVIRTAYQPSDEELDFARRLLKAAELDRGAFSFEGRMVDEPLFRQAQAIVSRVGS</sequence>
<dbReference type="InterPro" id="IPR015813">
    <property type="entry name" value="Pyrv/PenolPyrv_kinase-like_dom"/>
</dbReference>
<dbReference type="PATRIC" id="fig|1224163.3.peg.139"/>
<dbReference type="OrthoDB" id="5172636at2"/>
<dbReference type="Proteomes" id="UP000015388">
    <property type="component" value="Chromosome"/>
</dbReference>
<feature type="binding site" evidence="5">
    <location>
        <position position="143"/>
    </location>
    <ligand>
        <name>Mg(2+)</name>
        <dbReference type="ChEBI" id="CHEBI:18420"/>
    </ligand>
</feature>
<dbReference type="RefSeq" id="WP_020933558.1">
    <property type="nucleotide sequence ID" value="NC_021915.1"/>
</dbReference>
<dbReference type="KEGG" id="cmd:B841_00700"/>
<dbReference type="InterPro" id="IPR011206">
    <property type="entry name" value="Citrate_lyase_beta/mcl1/mcl2"/>
</dbReference>
<dbReference type="PANTHER" id="PTHR32308">
    <property type="entry name" value="LYASE BETA SUBUNIT, PUTATIVE (AFU_ORTHOLOGUE AFUA_4G13030)-RELATED"/>
    <property type="match status" value="1"/>
</dbReference>
<dbReference type="HOGENOM" id="CLU_044864_2_1_11"/>
<dbReference type="SUPFAM" id="SSF51621">
    <property type="entry name" value="Phosphoenolpyruvate/pyruvate domain"/>
    <property type="match status" value="1"/>
</dbReference>
<dbReference type="STRING" id="1224163.B841_00700"/>
<accession>S5TG25</accession>
<gene>
    <name evidence="7" type="ORF">B841_00700</name>
</gene>
<organism evidence="7 8">
    <name type="scientific">Corynebacterium maris DSM 45190</name>
    <dbReference type="NCBI Taxonomy" id="1224163"/>
    <lineage>
        <taxon>Bacteria</taxon>
        <taxon>Bacillati</taxon>
        <taxon>Actinomycetota</taxon>
        <taxon>Actinomycetes</taxon>
        <taxon>Mycobacteriales</taxon>
        <taxon>Corynebacteriaceae</taxon>
        <taxon>Corynebacterium</taxon>
    </lineage>
</organism>
<protein>
    <submittedName>
        <fullName evidence="7">CitE protein</fullName>
    </submittedName>
</protein>
<dbReference type="Gene3D" id="3.20.20.60">
    <property type="entry name" value="Phosphoenolpyruvate-binding domains"/>
    <property type="match status" value="1"/>
</dbReference>
<evidence type="ECO:0000256" key="5">
    <source>
        <dbReference type="PIRSR" id="PIRSR015582-2"/>
    </source>
</evidence>
<feature type="binding site" evidence="5">
    <location>
        <position position="117"/>
    </location>
    <ligand>
        <name>Mg(2+)</name>
        <dbReference type="ChEBI" id="CHEBI:18420"/>
    </ligand>
</feature>
<evidence type="ECO:0000256" key="3">
    <source>
        <dbReference type="ARBA" id="ARBA00022842"/>
    </source>
</evidence>
<dbReference type="Pfam" id="PF03328">
    <property type="entry name" value="HpcH_HpaI"/>
    <property type="match status" value="1"/>
</dbReference>
<dbReference type="PANTHER" id="PTHR32308:SF10">
    <property type="entry name" value="CITRATE LYASE SUBUNIT BETA"/>
    <property type="match status" value="1"/>
</dbReference>
<evidence type="ECO:0000256" key="2">
    <source>
        <dbReference type="ARBA" id="ARBA00022723"/>
    </source>
</evidence>
<dbReference type="InterPro" id="IPR005000">
    <property type="entry name" value="Aldolase/citrate-lyase_domain"/>
</dbReference>
<evidence type="ECO:0000313" key="7">
    <source>
        <dbReference type="EMBL" id="AGS33623.1"/>
    </source>
</evidence>
<evidence type="ECO:0000256" key="1">
    <source>
        <dbReference type="ARBA" id="ARBA00001946"/>
    </source>
</evidence>
<dbReference type="AlphaFoldDB" id="S5TG25"/>
<feature type="domain" description="HpcH/HpaI aldolase/citrate lyase" evidence="6">
    <location>
        <begin position="11"/>
        <end position="216"/>
    </location>
</feature>
<dbReference type="EMBL" id="CP003924">
    <property type="protein sequence ID" value="AGS33623.1"/>
    <property type="molecule type" value="Genomic_DNA"/>
</dbReference>
<name>S5TG25_9CORY</name>
<feature type="binding site" evidence="4">
    <location>
        <position position="65"/>
    </location>
    <ligand>
        <name>substrate</name>
    </ligand>
</feature>
<evidence type="ECO:0000313" key="8">
    <source>
        <dbReference type="Proteomes" id="UP000015388"/>
    </source>
</evidence>
<keyword evidence="3 5" id="KW-0460">Magnesium</keyword>
<reference evidence="7 8" key="1">
    <citation type="submission" date="2012-11" db="EMBL/GenBank/DDBJ databases">
        <title>The complete genome sequence of Corynebacterium maris Coryn-1 (=DSM 45190).</title>
        <authorList>
            <person name="Schaffert L."/>
            <person name="Albersmeier A."/>
            <person name="Kalinowski J."/>
            <person name="Ruckert C."/>
        </authorList>
    </citation>
    <scope>NUCLEOTIDE SEQUENCE [LARGE SCALE GENOMIC DNA]</scope>
    <source>
        <strain evidence="8">Coryn-1</strain>
    </source>
</reference>
<dbReference type="GO" id="GO:0003824">
    <property type="term" value="F:catalytic activity"/>
    <property type="evidence" value="ECO:0007669"/>
    <property type="project" value="InterPro"/>
</dbReference>
<keyword evidence="2 5" id="KW-0479">Metal-binding</keyword>
<dbReference type="InterPro" id="IPR040442">
    <property type="entry name" value="Pyrv_kinase-like_dom_sf"/>
</dbReference>
<keyword evidence="8" id="KW-1185">Reference proteome</keyword>
<evidence type="ECO:0000256" key="4">
    <source>
        <dbReference type="PIRSR" id="PIRSR015582-1"/>
    </source>
</evidence>